<keyword evidence="2" id="KW-0805">Transcription regulation</keyword>
<keyword evidence="8" id="KW-1185">Reference proteome</keyword>
<sequence length="192" mass="22650">MFPNKTHNNDLLLTHFRNGNQKAFKTLFDQYWEVMLVKANSILTDRDVAQDIVQDIWINLWNQRGKLVISNFEAYIFRAVRYGCYKYLRDNKFTTTQLKTIDSLVIESSNVENQQNLEATQKLIDKSLEELSPRCQQIFTLSRIDDIPNEEIALKLGISKRSVENQVSLALRVIRRHLASLYFFSFIYFLLF</sequence>
<dbReference type="InterPro" id="IPR036388">
    <property type="entry name" value="WH-like_DNA-bd_sf"/>
</dbReference>
<dbReference type="PANTHER" id="PTHR43133:SF46">
    <property type="entry name" value="RNA POLYMERASE SIGMA-70 FACTOR ECF SUBFAMILY"/>
    <property type="match status" value="1"/>
</dbReference>
<evidence type="ECO:0000256" key="3">
    <source>
        <dbReference type="ARBA" id="ARBA00023082"/>
    </source>
</evidence>
<dbReference type="InterPro" id="IPR013325">
    <property type="entry name" value="RNA_pol_sigma_r2"/>
</dbReference>
<dbReference type="EMBL" id="JACLHY010000035">
    <property type="protein sequence ID" value="MBC8770454.1"/>
    <property type="molecule type" value="Genomic_DNA"/>
</dbReference>
<organism evidence="7 8">
    <name type="scientific">Arenibacter arenosicollis</name>
    <dbReference type="NCBI Taxonomy" id="2762274"/>
    <lineage>
        <taxon>Bacteria</taxon>
        <taxon>Pseudomonadati</taxon>
        <taxon>Bacteroidota</taxon>
        <taxon>Flavobacteriia</taxon>
        <taxon>Flavobacteriales</taxon>
        <taxon>Flavobacteriaceae</taxon>
        <taxon>Arenibacter</taxon>
    </lineage>
</organism>
<dbReference type="InterPro" id="IPR007627">
    <property type="entry name" value="RNA_pol_sigma70_r2"/>
</dbReference>
<evidence type="ECO:0000313" key="8">
    <source>
        <dbReference type="Proteomes" id="UP000618952"/>
    </source>
</evidence>
<reference evidence="7 8" key="1">
    <citation type="submission" date="2020-08" db="EMBL/GenBank/DDBJ databases">
        <title>Arenibacter gaetbuli sp. nov., isolated from a sand dune.</title>
        <authorList>
            <person name="Park S."/>
            <person name="Yoon J.-H."/>
        </authorList>
    </citation>
    <scope>NUCLEOTIDE SEQUENCE [LARGE SCALE GENOMIC DNA]</scope>
    <source>
        <strain evidence="7 8">BSSL-BM3</strain>
    </source>
</reference>
<evidence type="ECO:0000256" key="2">
    <source>
        <dbReference type="ARBA" id="ARBA00023015"/>
    </source>
</evidence>
<evidence type="ECO:0000256" key="4">
    <source>
        <dbReference type="ARBA" id="ARBA00023163"/>
    </source>
</evidence>
<dbReference type="SUPFAM" id="SSF88946">
    <property type="entry name" value="Sigma2 domain of RNA polymerase sigma factors"/>
    <property type="match status" value="1"/>
</dbReference>
<evidence type="ECO:0000259" key="6">
    <source>
        <dbReference type="Pfam" id="PF08281"/>
    </source>
</evidence>
<dbReference type="InterPro" id="IPR014284">
    <property type="entry name" value="RNA_pol_sigma-70_dom"/>
</dbReference>
<dbReference type="InterPro" id="IPR039425">
    <property type="entry name" value="RNA_pol_sigma-70-like"/>
</dbReference>
<name>A0ABR7QTE1_9FLAO</name>
<gene>
    <name evidence="7" type="ORF">H4O18_20840</name>
</gene>
<dbReference type="NCBIfam" id="TIGR02937">
    <property type="entry name" value="sigma70-ECF"/>
    <property type="match status" value="1"/>
</dbReference>
<dbReference type="InterPro" id="IPR013324">
    <property type="entry name" value="RNA_pol_sigma_r3/r4-like"/>
</dbReference>
<dbReference type="Gene3D" id="1.10.1740.10">
    <property type="match status" value="1"/>
</dbReference>
<dbReference type="Pfam" id="PF08281">
    <property type="entry name" value="Sigma70_r4_2"/>
    <property type="match status" value="1"/>
</dbReference>
<comment type="caution">
    <text evidence="7">The sequence shown here is derived from an EMBL/GenBank/DDBJ whole genome shotgun (WGS) entry which is preliminary data.</text>
</comment>
<evidence type="ECO:0000256" key="1">
    <source>
        <dbReference type="ARBA" id="ARBA00010641"/>
    </source>
</evidence>
<dbReference type="RefSeq" id="WP_187588285.1">
    <property type="nucleotide sequence ID" value="NZ_JACLHY010000035.1"/>
</dbReference>
<keyword evidence="4" id="KW-0804">Transcription</keyword>
<proteinExistence type="inferred from homology"/>
<accession>A0ABR7QTE1</accession>
<dbReference type="PANTHER" id="PTHR43133">
    <property type="entry name" value="RNA POLYMERASE ECF-TYPE SIGMA FACTO"/>
    <property type="match status" value="1"/>
</dbReference>
<dbReference type="Gene3D" id="1.10.10.10">
    <property type="entry name" value="Winged helix-like DNA-binding domain superfamily/Winged helix DNA-binding domain"/>
    <property type="match status" value="1"/>
</dbReference>
<dbReference type="InterPro" id="IPR013249">
    <property type="entry name" value="RNA_pol_sigma70_r4_t2"/>
</dbReference>
<dbReference type="Pfam" id="PF04542">
    <property type="entry name" value="Sigma70_r2"/>
    <property type="match status" value="1"/>
</dbReference>
<feature type="domain" description="RNA polymerase sigma factor 70 region 4 type 2" evidence="6">
    <location>
        <begin position="123"/>
        <end position="172"/>
    </location>
</feature>
<dbReference type="Proteomes" id="UP000618952">
    <property type="component" value="Unassembled WGS sequence"/>
</dbReference>
<dbReference type="SUPFAM" id="SSF88659">
    <property type="entry name" value="Sigma3 and sigma4 domains of RNA polymerase sigma factors"/>
    <property type="match status" value="1"/>
</dbReference>
<protein>
    <submittedName>
        <fullName evidence="7">Sigma-70 family RNA polymerase sigma factor</fullName>
    </submittedName>
</protein>
<evidence type="ECO:0000259" key="5">
    <source>
        <dbReference type="Pfam" id="PF04542"/>
    </source>
</evidence>
<feature type="domain" description="RNA polymerase sigma-70 region 2" evidence="5">
    <location>
        <begin position="39"/>
        <end position="92"/>
    </location>
</feature>
<comment type="similarity">
    <text evidence="1">Belongs to the sigma-70 factor family. ECF subfamily.</text>
</comment>
<keyword evidence="3" id="KW-0731">Sigma factor</keyword>
<evidence type="ECO:0000313" key="7">
    <source>
        <dbReference type="EMBL" id="MBC8770454.1"/>
    </source>
</evidence>